<dbReference type="SUPFAM" id="SSF53474">
    <property type="entry name" value="alpha/beta-Hydrolases"/>
    <property type="match status" value="1"/>
</dbReference>
<dbReference type="EMBL" id="RWJN01000392">
    <property type="protein sequence ID" value="TCD62212.1"/>
    <property type="molecule type" value="Genomic_DNA"/>
</dbReference>
<evidence type="ECO:0000259" key="2">
    <source>
        <dbReference type="Pfam" id="PF07859"/>
    </source>
</evidence>
<evidence type="ECO:0000313" key="3">
    <source>
        <dbReference type="EMBL" id="TCD62212.1"/>
    </source>
</evidence>
<evidence type="ECO:0000256" key="1">
    <source>
        <dbReference type="ARBA" id="ARBA00022801"/>
    </source>
</evidence>
<keyword evidence="1" id="KW-0378">Hydrolase</keyword>
<dbReference type="InterPro" id="IPR013094">
    <property type="entry name" value="AB_hydrolase_3"/>
</dbReference>
<organism evidence="3 4">
    <name type="scientific">Steccherinum ochraceum</name>
    <dbReference type="NCBI Taxonomy" id="92696"/>
    <lineage>
        <taxon>Eukaryota</taxon>
        <taxon>Fungi</taxon>
        <taxon>Dikarya</taxon>
        <taxon>Basidiomycota</taxon>
        <taxon>Agaricomycotina</taxon>
        <taxon>Agaricomycetes</taxon>
        <taxon>Polyporales</taxon>
        <taxon>Steccherinaceae</taxon>
        <taxon>Steccherinum</taxon>
    </lineage>
</organism>
<dbReference type="GO" id="GO:0016787">
    <property type="term" value="F:hydrolase activity"/>
    <property type="evidence" value="ECO:0007669"/>
    <property type="project" value="UniProtKB-KW"/>
</dbReference>
<name>A0A4R0R4L1_9APHY</name>
<comment type="caution">
    <text evidence="3">The sequence shown here is derived from an EMBL/GenBank/DDBJ whole genome shotgun (WGS) entry which is preliminary data.</text>
</comment>
<dbReference type="InterPro" id="IPR029058">
    <property type="entry name" value="AB_hydrolase_fold"/>
</dbReference>
<dbReference type="InterPro" id="IPR050300">
    <property type="entry name" value="GDXG_lipolytic_enzyme"/>
</dbReference>
<dbReference type="OrthoDB" id="408631at2759"/>
<keyword evidence="4" id="KW-1185">Reference proteome</keyword>
<dbReference type="Gene3D" id="3.40.50.1820">
    <property type="entry name" value="alpha/beta hydrolase"/>
    <property type="match status" value="1"/>
</dbReference>
<reference evidence="3 4" key="1">
    <citation type="submission" date="2018-11" db="EMBL/GenBank/DDBJ databases">
        <title>Genome assembly of Steccherinum ochraceum LE-BIN_3174, the white-rot fungus of the Steccherinaceae family (The Residual Polyporoid clade, Polyporales, Basidiomycota).</title>
        <authorList>
            <person name="Fedorova T.V."/>
            <person name="Glazunova O.A."/>
            <person name="Landesman E.O."/>
            <person name="Moiseenko K.V."/>
            <person name="Psurtseva N.V."/>
            <person name="Savinova O.S."/>
            <person name="Shakhova N.V."/>
            <person name="Tyazhelova T.V."/>
            <person name="Vasina D.V."/>
        </authorList>
    </citation>
    <scope>NUCLEOTIDE SEQUENCE [LARGE SCALE GENOMIC DNA]</scope>
    <source>
        <strain evidence="3 4">LE-BIN_3174</strain>
    </source>
</reference>
<feature type="domain" description="Alpha/beta hydrolase fold-3" evidence="2">
    <location>
        <begin position="94"/>
        <end position="307"/>
    </location>
</feature>
<proteinExistence type="predicted"/>
<accession>A0A4R0R4L1</accession>
<evidence type="ECO:0000313" key="4">
    <source>
        <dbReference type="Proteomes" id="UP000292702"/>
    </source>
</evidence>
<dbReference type="PANTHER" id="PTHR48081">
    <property type="entry name" value="AB HYDROLASE SUPERFAMILY PROTEIN C4A8.06C"/>
    <property type="match status" value="1"/>
</dbReference>
<gene>
    <name evidence="3" type="ORF">EIP91_007217</name>
</gene>
<dbReference type="STRING" id="92696.A0A4R0R4L1"/>
<dbReference type="AlphaFoldDB" id="A0A4R0R4L1"/>
<sequence>MTSTDSKKVLQPIHLDFVSKLLPEYVAHHNATTAFLPPIYTVPWDPASRNRPAVAGGSEPLKVGNVKDIQLPHCAARVFTPEGVAPSDGWPVFIFFHGGGWCLGNINTENSFCTRMCKHANCVVVTVDYRLGPEEPYPAAVEDAWDALQWVYNQGKAEIGINPKRIAVGGSSSGGNLAAVLTLKASQTTPSIPLVFQLLVVPVTDNTAGVDGVPYPSWLENINTAALDHGRMIWFRDNYVPNVADRTKWDNSPILAPEEWFKLAPKAWIGVAERDILRDEGIAYGEKLKAAGVDVEIQVYKGAPHPIMAQDGSWKLEDG</sequence>
<protein>
    <recommendedName>
        <fullName evidence="2">Alpha/beta hydrolase fold-3 domain-containing protein</fullName>
    </recommendedName>
</protein>
<dbReference type="PANTHER" id="PTHR48081:SF8">
    <property type="entry name" value="ALPHA_BETA HYDROLASE FOLD-3 DOMAIN-CONTAINING PROTEIN-RELATED"/>
    <property type="match status" value="1"/>
</dbReference>
<dbReference type="Proteomes" id="UP000292702">
    <property type="component" value="Unassembled WGS sequence"/>
</dbReference>
<dbReference type="Pfam" id="PF07859">
    <property type="entry name" value="Abhydrolase_3"/>
    <property type="match status" value="1"/>
</dbReference>